<dbReference type="SUPFAM" id="SSF55120">
    <property type="entry name" value="Pseudouridine synthase"/>
    <property type="match status" value="1"/>
</dbReference>
<dbReference type="InterPro" id="IPR014780">
    <property type="entry name" value="tRNA_psdUridine_synth_TruB"/>
</dbReference>
<evidence type="ECO:0000256" key="4">
    <source>
        <dbReference type="ARBA" id="ARBA00023235"/>
    </source>
</evidence>
<gene>
    <name evidence="5 8" type="primary">truB</name>
    <name evidence="8" type="ORF">WMO41_11355</name>
</gene>
<dbReference type="Pfam" id="PF01509">
    <property type="entry name" value="TruB_N"/>
    <property type="match status" value="1"/>
</dbReference>
<dbReference type="Pfam" id="PF16198">
    <property type="entry name" value="TruB_C_2"/>
    <property type="match status" value="1"/>
</dbReference>
<feature type="domain" description="Pseudouridine synthase II N-terminal" evidence="6">
    <location>
        <begin position="23"/>
        <end position="170"/>
    </location>
</feature>
<reference evidence="8 9" key="1">
    <citation type="submission" date="2024-03" db="EMBL/GenBank/DDBJ databases">
        <title>Human intestinal bacterial collection.</title>
        <authorList>
            <person name="Pauvert C."/>
            <person name="Hitch T.C.A."/>
            <person name="Clavel T."/>
        </authorList>
    </citation>
    <scope>NUCLEOTIDE SEQUENCE [LARGE SCALE GENOMIC DNA]</scope>
    <source>
        <strain evidence="8 9">CLA-AP-H27</strain>
    </source>
</reference>
<dbReference type="PANTHER" id="PTHR13767">
    <property type="entry name" value="TRNA-PSEUDOURIDINE SYNTHASE"/>
    <property type="match status" value="1"/>
</dbReference>
<keyword evidence="3 5" id="KW-0819">tRNA processing</keyword>
<accession>A0ABV1HN55</accession>
<organism evidence="8 9">
    <name type="scientific">Ventrimonas faecis</name>
    <dbReference type="NCBI Taxonomy" id="3133170"/>
    <lineage>
        <taxon>Bacteria</taxon>
        <taxon>Bacillati</taxon>
        <taxon>Bacillota</taxon>
        <taxon>Clostridia</taxon>
        <taxon>Lachnospirales</taxon>
        <taxon>Lachnospiraceae</taxon>
        <taxon>Ventrimonas</taxon>
    </lineage>
</organism>
<comment type="catalytic activity">
    <reaction evidence="1 5">
        <text>uridine(55) in tRNA = pseudouridine(55) in tRNA</text>
        <dbReference type="Rhea" id="RHEA:42532"/>
        <dbReference type="Rhea" id="RHEA-COMP:10101"/>
        <dbReference type="Rhea" id="RHEA-COMP:10102"/>
        <dbReference type="ChEBI" id="CHEBI:65314"/>
        <dbReference type="ChEBI" id="CHEBI:65315"/>
        <dbReference type="EC" id="5.4.99.25"/>
    </reaction>
</comment>
<evidence type="ECO:0000256" key="5">
    <source>
        <dbReference type="HAMAP-Rule" id="MF_01080"/>
    </source>
</evidence>
<dbReference type="InterPro" id="IPR020103">
    <property type="entry name" value="PsdUridine_synth_cat_dom_sf"/>
</dbReference>
<evidence type="ECO:0000313" key="8">
    <source>
        <dbReference type="EMBL" id="MEQ2563749.1"/>
    </source>
</evidence>
<feature type="domain" description="tRNA pseudouridylate synthase B C-terminal" evidence="7">
    <location>
        <begin position="171"/>
        <end position="228"/>
    </location>
</feature>
<protein>
    <recommendedName>
        <fullName evidence="5">tRNA pseudouridine synthase B</fullName>
        <ecNumber evidence="5">5.4.99.25</ecNumber>
    </recommendedName>
    <alternativeName>
        <fullName evidence="5">tRNA pseudouridine(55) synthase</fullName>
        <shortName evidence="5">Psi55 synthase</shortName>
    </alternativeName>
    <alternativeName>
        <fullName evidence="5">tRNA pseudouridylate synthase</fullName>
    </alternativeName>
    <alternativeName>
        <fullName evidence="5">tRNA-uridine isomerase</fullName>
    </alternativeName>
</protein>
<proteinExistence type="inferred from homology"/>
<evidence type="ECO:0000256" key="1">
    <source>
        <dbReference type="ARBA" id="ARBA00000385"/>
    </source>
</evidence>
<evidence type="ECO:0000313" key="9">
    <source>
        <dbReference type="Proteomes" id="UP001437460"/>
    </source>
</evidence>
<comment type="similarity">
    <text evidence="2 5">Belongs to the pseudouridine synthase TruB family. Type 1 subfamily.</text>
</comment>
<dbReference type="NCBIfam" id="TIGR00431">
    <property type="entry name" value="TruB"/>
    <property type="match status" value="1"/>
</dbReference>
<evidence type="ECO:0000256" key="2">
    <source>
        <dbReference type="ARBA" id="ARBA00005642"/>
    </source>
</evidence>
<evidence type="ECO:0000256" key="3">
    <source>
        <dbReference type="ARBA" id="ARBA00022694"/>
    </source>
</evidence>
<dbReference type="Gene3D" id="3.30.2350.10">
    <property type="entry name" value="Pseudouridine synthase"/>
    <property type="match status" value="1"/>
</dbReference>
<evidence type="ECO:0000259" key="7">
    <source>
        <dbReference type="Pfam" id="PF16198"/>
    </source>
</evidence>
<evidence type="ECO:0000259" key="6">
    <source>
        <dbReference type="Pfam" id="PF01509"/>
    </source>
</evidence>
<dbReference type="HAMAP" id="MF_01080">
    <property type="entry name" value="TruB_bact"/>
    <property type="match status" value="1"/>
</dbReference>
<dbReference type="CDD" id="cd02573">
    <property type="entry name" value="PseudoU_synth_EcTruB"/>
    <property type="match status" value="1"/>
</dbReference>
<comment type="function">
    <text evidence="5">Responsible for synthesis of pseudouridine from uracil-55 in the psi GC loop of transfer RNAs.</text>
</comment>
<dbReference type="RefSeq" id="WP_349229845.1">
    <property type="nucleotide sequence ID" value="NZ_JBBMFJ010000024.1"/>
</dbReference>
<dbReference type="GO" id="GO:0160148">
    <property type="term" value="F:tRNA pseudouridine(55) synthase activity"/>
    <property type="evidence" value="ECO:0007669"/>
    <property type="project" value="UniProtKB-EC"/>
</dbReference>
<keyword evidence="9" id="KW-1185">Reference proteome</keyword>
<sequence>MDGIINVYKEKGFTSHDVVAKLRGILRMKKIGHTGTLDPAAEGVLPVCLGKGTRLCDMLTDKTKTYRAVLLLGQETDTQDTTGVVQAEYPVHVTEEEVREAIVSFLGDYMQIPPMYSALKVNGKKLYELARQGKEVERQARPVQILDIQIESIDLPRATFSVTCSKGTYIRTLCYDIGRKLGCGGCMESLLRTRVDRFKLEDSLTLSQIEKLRDEGRVEEVVVPVEDVFLGLPALVTKPGDGDKLVHNGNPFLAELAVEENCDLSAESGAGSNGAAERAGRSESECGLASSVADRFDGVRVYDSEHHFIGVYRYSEEKRRYQPQKIFLGGNQL</sequence>
<dbReference type="InterPro" id="IPR002501">
    <property type="entry name" value="PsdUridine_synth_N"/>
</dbReference>
<dbReference type="PANTHER" id="PTHR13767:SF2">
    <property type="entry name" value="PSEUDOURIDYLATE SYNTHASE TRUB1"/>
    <property type="match status" value="1"/>
</dbReference>
<feature type="active site" description="Nucleophile" evidence="5">
    <location>
        <position position="38"/>
    </location>
</feature>
<name>A0ABV1HN55_9FIRM</name>
<dbReference type="EMBL" id="JBBMFJ010000024">
    <property type="protein sequence ID" value="MEQ2563749.1"/>
    <property type="molecule type" value="Genomic_DNA"/>
</dbReference>
<dbReference type="EC" id="5.4.99.25" evidence="5"/>
<dbReference type="Proteomes" id="UP001437460">
    <property type="component" value="Unassembled WGS sequence"/>
</dbReference>
<comment type="caution">
    <text evidence="8">The sequence shown here is derived from an EMBL/GenBank/DDBJ whole genome shotgun (WGS) entry which is preliminary data.</text>
</comment>
<dbReference type="InterPro" id="IPR032819">
    <property type="entry name" value="TruB_C"/>
</dbReference>
<keyword evidence="4 5" id="KW-0413">Isomerase</keyword>